<dbReference type="GO" id="GO:0030234">
    <property type="term" value="F:enzyme regulator activity"/>
    <property type="evidence" value="ECO:0007669"/>
    <property type="project" value="InterPro"/>
</dbReference>
<feature type="region of interest" description="Disordered" evidence="4">
    <location>
        <begin position="1"/>
        <end position="58"/>
    </location>
</feature>
<dbReference type="SUPFAM" id="SSF46785">
    <property type="entry name" value="Winged helix' DNA-binding domain"/>
    <property type="match status" value="1"/>
</dbReference>
<evidence type="ECO:0000313" key="7">
    <source>
        <dbReference type="Proteomes" id="UP000789508"/>
    </source>
</evidence>
<gene>
    <name evidence="6" type="ORF">ALEPTO_LOCUS1455</name>
</gene>
<evidence type="ECO:0000313" key="6">
    <source>
        <dbReference type="EMBL" id="CAG8459381.1"/>
    </source>
</evidence>
<evidence type="ECO:0000256" key="1">
    <source>
        <dbReference type="ARBA" id="ARBA00007912"/>
    </source>
</evidence>
<accession>A0A9N8YYY8</accession>
<feature type="compositionally biased region" description="Basic and acidic residues" evidence="4">
    <location>
        <begin position="41"/>
        <end position="53"/>
    </location>
</feature>
<dbReference type="PANTHER" id="PTHR10758">
    <property type="entry name" value="26S PROTEASOME NON-ATPASE REGULATORY SUBUNIT 3/COP9 SIGNALOSOME COMPLEX SUBUNIT 3"/>
    <property type="match status" value="1"/>
</dbReference>
<dbReference type="InterPro" id="IPR050756">
    <property type="entry name" value="CSN3"/>
</dbReference>
<evidence type="ECO:0000256" key="2">
    <source>
        <dbReference type="ARBA" id="ARBA00022942"/>
    </source>
</evidence>
<keyword evidence="2" id="KW-0647">Proteasome</keyword>
<dbReference type="GO" id="GO:0006511">
    <property type="term" value="P:ubiquitin-dependent protein catabolic process"/>
    <property type="evidence" value="ECO:0007669"/>
    <property type="project" value="TreeGrafter"/>
</dbReference>
<comment type="caution">
    <text evidence="6">The sequence shown here is derived from an EMBL/GenBank/DDBJ whole genome shotgun (WGS) entry which is preliminary data.</text>
</comment>
<dbReference type="Pfam" id="PF08375">
    <property type="entry name" value="Rpn3_C"/>
    <property type="match status" value="1"/>
</dbReference>
<feature type="domain" description="PCI" evidence="5">
    <location>
        <begin position="300"/>
        <end position="480"/>
    </location>
</feature>
<organism evidence="6 7">
    <name type="scientific">Ambispora leptoticha</name>
    <dbReference type="NCBI Taxonomy" id="144679"/>
    <lineage>
        <taxon>Eukaryota</taxon>
        <taxon>Fungi</taxon>
        <taxon>Fungi incertae sedis</taxon>
        <taxon>Mucoromycota</taxon>
        <taxon>Glomeromycotina</taxon>
        <taxon>Glomeromycetes</taxon>
        <taxon>Archaeosporales</taxon>
        <taxon>Ambisporaceae</taxon>
        <taxon>Ambispora</taxon>
    </lineage>
</organism>
<dbReference type="SMART" id="SM00753">
    <property type="entry name" value="PAM"/>
    <property type="match status" value="1"/>
</dbReference>
<evidence type="ECO:0000259" key="5">
    <source>
        <dbReference type="PROSITE" id="PS50250"/>
    </source>
</evidence>
<dbReference type="AlphaFoldDB" id="A0A9N8YYY8"/>
<proteinExistence type="inferred from homology"/>
<comment type="similarity">
    <text evidence="1">Belongs to the proteasome subunit S3 family.</text>
</comment>
<dbReference type="InterPro" id="IPR036390">
    <property type="entry name" value="WH_DNA-bd_sf"/>
</dbReference>
<dbReference type="Pfam" id="PF25573">
    <property type="entry name" value="TPR_PSMD3_N"/>
    <property type="match status" value="1"/>
</dbReference>
<evidence type="ECO:0000256" key="3">
    <source>
        <dbReference type="SAM" id="Coils"/>
    </source>
</evidence>
<dbReference type="OrthoDB" id="1713558at2759"/>
<feature type="coiled-coil region" evidence="3">
    <location>
        <begin position="503"/>
        <end position="530"/>
    </location>
</feature>
<dbReference type="GO" id="GO:0008541">
    <property type="term" value="C:proteasome regulatory particle, lid subcomplex"/>
    <property type="evidence" value="ECO:0007669"/>
    <property type="project" value="TreeGrafter"/>
</dbReference>
<dbReference type="InterPro" id="IPR057985">
    <property type="entry name" value="TPR_PSMD3_N"/>
</dbReference>
<dbReference type="EMBL" id="CAJVPS010000161">
    <property type="protein sequence ID" value="CAG8459381.1"/>
    <property type="molecule type" value="Genomic_DNA"/>
</dbReference>
<sequence>MVQKKNSNNTPTRRSTRNKKSAEEEPEQPKPTKRITRSLAKKLEEESKNKVTESSEDVEMAVENQDVEMAQAEEIDEDAKKAGEADALVLADIKQNFILLERAVATIESRFTTRVLRTTASIRKRLNANILAQAIKEAFPRDSVDKARLLSYLNKDSVMEIDAEENSREATSILPEIDLYLHLLVLIYLLDKQDFDKGILLANETINKIKNTNRRTLDQLSARIYFFYARFYELTGNLAEIRPALLAAQRTATLRHDDDSQATLINLLLRNYFHYNLYDQADKLVSKTTFPETAGNNQQARYMYYLGRIKAIQLDYTLSHTHLLQAIRKAPQNTATAGFQQAVYKLSIIVQLLMGEIPERSIFRQPVLKKPLIPYLHIVQVVRIGDLSNFQETLAKYGDVFRNDKTYTLILRLRHNVIKTGIRMISLSYSRIPLRDICLKLHLDSEEDAEYIVAKAIRDGVIDAIIDHEKGFMKSKEIVDIYSTNEPQIAFHQRISFCLNLHNEKELASAEALRERERELAQEIAEGEMDEDDDVADF</sequence>
<evidence type="ECO:0000256" key="4">
    <source>
        <dbReference type="SAM" id="MobiDB-lite"/>
    </source>
</evidence>
<feature type="compositionally biased region" description="Basic and acidic residues" evidence="4">
    <location>
        <begin position="20"/>
        <end position="30"/>
    </location>
</feature>
<dbReference type="PANTHER" id="PTHR10758:SF2">
    <property type="entry name" value="26S PROTEASOME NON-ATPASE REGULATORY SUBUNIT 3"/>
    <property type="match status" value="1"/>
</dbReference>
<dbReference type="SMART" id="SM00088">
    <property type="entry name" value="PINT"/>
    <property type="match status" value="1"/>
</dbReference>
<reference evidence="6" key="1">
    <citation type="submission" date="2021-06" db="EMBL/GenBank/DDBJ databases">
        <authorList>
            <person name="Kallberg Y."/>
            <person name="Tangrot J."/>
            <person name="Rosling A."/>
        </authorList>
    </citation>
    <scope>NUCLEOTIDE SEQUENCE</scope>
    <source>
        <strain evidence="6">FL130A</strain>
    </source>
</reference>
<keyword evidence="7" id="KW-1185">Reference proteome</keyword>
<name>A0A9N8YYY8_9GLOM</name>
<dbReference type="Pfam" id="PF01399">
    <property type="entry name" value="PCI"/>
    <property type="match status" value="1"/>
</dbReference>
<keyword evidence="3" id="KW-0175">Coiled coil</keyword>
<dbReference type="InterPro" id="IPR000717">
    <property type="entry name" value="PCI_dom"/>
</dbReference>
<feature type="compositionally biased region" description="Polar residues" evidence="4">
    <location>
        <begin position="1"/>
        <end position="13"/>
    </location>
</feature>
<dbReference type="InterPro" id="IPR013586">
    <property type="entry name" value="PSMD3_C"/>
</dbReference>
<dbReference type="PROSITE" id="PS50250">
    <property type="entry name" value="PCI"/>
    <property type="match status" value="1"/>
</dbReference>
<feature type="compositionally biased region" description="Basic residues" evidence="4">
    <location>
        <begin position="31"/>
        <end position="40"/>
    </location>
</feature>
<dbReference type="GO" id="GO:0042176">
    <property type="term" value="P:regulation of protein catabolic process"/>
    <property type="evidence" value="ECO:0007669"/>
    <property type="project" value="InterPro"/>
</dbReference>
<protein>
    <submittedName>
        <fullName evidence="6">52_t:CDS:1</fullName>
    </submittedName>
</protein>
<dbReference type="Proteomes" id="UP000789508">
    <property type="component" value="Unassembled WGS sequence"/>
</dbReference>